<feature type="transmembrane region" description="Helical" evidence="1">
    <location>
        <begin position="52"/>
        <end position="73"/>
    </location>
</feature>
<evidence type="ECO:0000313" key="2">
    <source>
        <dbReference type="EMBL" id="NBE06179.1"/>
    </source>
</evidence>
<accession>A0ABW9Y1S2</accession>
<reference evidence="3" key="1">
    <citation type="submission" date="2020-01" db="EMBL/GenBank/DDBJ databases">
        <title>Sphingomonas sp. strain CSW-10.</title>
        <authorList>
            <person name="Chen W.-M."/>
        </authorList>
    </citation>
    <scope>NUCLEOTIDE SEQUENCE [LARGE SCALE GENOMIC DNA]</scope>
    <source>
        <strain evidence="3">CCP-1</strain>
    </source>
</reference>
<organism evidence="2 3">
    <name type="scientific">Paragemmobacter ruber</name>
    <dbReference type="NCBI Taxonomy" id="1985673"/>
    <lineage>
        <taxon>Bacteria</taxon>
        <taxon>Pseudomonadati</taxon>
        <taxon>Pseudomonadota</taxon>
        <taxon>Alphaproteobacteria</taxon>
        <taxon>Rhodobacterales</taxon>
        <taxon>Paracoccaceae</taxon>
        <taxon>Paragemmobacter</taxon>
    </lineage>
</organism>
<keyword evidence="1" id="KW-0472">Membrane</keyword>
<keyword evidence="1" id="KW-1133">Transmembrane helix</keyword>
<sequence>MTERTACYRLSHCPADGARPCPGCTARPAAVPRTGQQTGQQTAPRMTLAEDAVMAMAASVTFATVFIAVAFWLA</sequence>
<proteinExistence type="predicted"/>
<name>A0ABW9Y1S2_9RHOB</name>
<protein>
    <submittedName>
        <fullName evidence="2">Uncharacterized protein</fullName>
    </submittedName>
</protein>
<dbReference type="RefSeq" id="WP_161765182.1">
    <property type="nucleotide sequence ID" value="NZ_JAAATW010000001.1"/>
</dbReference>
<dbReference type="Proteomes" id="UP001517376">
    <property type="component" value="Unassembled WGS sequence"/>
</dbReference>
<keyword evidence="3" id="KW-1185">Reference proteome</keyword>
<comment type="caution">
    <text evidence="2">The sequence shown here is derived from an EMBL/GenBank/DDBJ whole genome shotgun (WGS) entry which is preliminary data.</text>
</comment>
<evidence type="ECO:0000256" key="1">
    <source>
        <dbReference type="SAM" id="Phobius"/>
    </source>
</evidence>
<keyword evidence="1" id="KW-0812">Transmembrane</keyword>
<dbReference type="EMBL" id="JAAATW010000001">
    <property type="protein sequence ID" value="NBE06179.1"/>
    <property type="molecule type" value="Genomic_DNA"/>
</dbReference>
<gene>
    <name evidence="2" type="ORF">GU920_01400</name>
</gene>
<evidence type="ECO:0000313" key="3">
    <source>
        <dbReference type="Proteomes" id="UP001517376"/>
    </source>
</evidence>